<accession>A0A1T4PEA0</accession>
<evidence type="ECO:0000256" key="3">
    <source>
        <dbReference type="ARBA" id="ARBA00022692"/>
    </source>
</evidence>
<feature type="transmembrane region" description="Helical" evidence="6">
    <location>
        <begin position="86"/>
        <end position="107"/>
    </location>
</feature>
<dbReference type="RefSeq" id="WP_078810595.1">
    <property type="nucleotide sequence ID" value="NZ_FUWM01000018.1"/>
</dbReference>
<dbReference type="OrthoDB" id="9809733at2"/>
<dbReference type="GO" id="GO:0016020">
    <property type="term" value="C:membrane"/>
    <property type="evidence" value="ECO:0007669"/>
    <property type="project" value="UniProtKB-SubCell"/>
</dbReference>
<reference evidence="9" key="1">
    <citation type="submission" date="2017-02" db="EMBL/GenBank/DDBJ databases">
        <authorList>
            <person name="Varghese N."/>
            <person name="Submissions S."/>
        </authorList>
    </citation>
    <scope>NUCLEOTIDE SEQUENCE [LARGE SCALE GENOMIC DNA]</scope>
    <source>
        <strain evidence="9">ATCC BAA-73</strain>
    </source>
</reference>
<comment type="subcellular location">
    <subcellularLocation>
        <location evidence="1">Membrane</location>
        <topology evidence="1">Multi-pass membrane protein</topology>
    </subcellularLocation>
</comment>
<dbReference type="Proteomes" id="UP000190625">
    <property type="component" value="Unassembled WGS sequence"/>
</dbReference>
<comment type="similarity">
    <text evidence="2">Belongs to the DsbD family.</text>
</comment>
<name>A0A1T4PEA0_9FIRM</name>
<dbReference type="InterPro" id="IPR003834">
    <property type="entry name" value="Cyt_c_assmbl_TM_dom"/>
</dbReference>
<evidence type="ECO:0000256" key="2">
    <source>
        <dbReference type="ARBA" id="ARBA00006143"/>
    </source>
</evidence>
<dbReference type="PANTHER" id="PTHR31272:SF6">
    <property type="entry name" value="CYTOCHROME C-TYPE BIOGENESIS CCDA-LIKE CHLOROPLASTIC PROTEIN"/>
    <property type="match status" value="1"/>
</dbReference>
<dbReference type="AlphaFoldDB" id="A0A1T4PEA0"/>
<feature type="transmembrane region" description="Helical" evidence="6">
    <location>
        <begin position="50"/>
        <end position="74"/>
    </location>
</feature>
<keyword evidence="9" id="KW-1185">Reference proteome</keyword>
<feature type="transmembrane region" description="Helical" evidence="6">
    <location>
        <begin position="156"/>
        <end position="183"/>
    </location>
</feature>
<dbReference type="PANTHER" id="PTHR31272">
    <property type="entry name" value="CYTOCHROME C-TYPE BIOGENESIS PROTEIN HI_1454-RELATED"/>
    <property type="match status" value="1"/>
</dbReference>
<keyword evidence="4 6" id="KW-1133">Transmembrane helix</keyword>
<feature type="transmembrane region" description="Helical" evidence="6">
    <location>
        <begin position="119"/>
        <end position="150"/>
    </location>
</feature>
<dbReference type="GO" id="GO:0017004">
    <property type="term" value="P:cytochrome complex assembly"/>
    <property type="evidence" value="ECO:0007669"/>
    <property type="project" value="InterPro"/>
</dbReference>
<dbReference type="InterPro" id="IPR051790">
    <property type="entry name" value="Cytochrome_c-biogenesis_DsbD"/>
</dbReference>
<dbReference type="EMBL" id="FUWM01000018">
    <property type="protein sequence ID" value="SJZ89799.1"/>
    <property type="molecule type" value="Genomic_DNA"/>
</dbReference>
<evidence type="ECO:0000313" key="8">
    <source>
        <dbReference type="EMBL" id="SJZ89799.1"/>
    </source>
</evidence>
<dbReference type="Pfam" id="PF02683">
    <property type="entry name" value="DsbD_TM"/>
    <property type="match status" value="1"/>
</dbReference>
<protein>
    <submittedName>
        <fullName evidence="8">Cytochrome c-type biogenesis protein</fullName>
    </submittedName>
</protein>
<keyword evidence="5 6" id="KW-0472">Membrane</keyword>
<organism evidence="8 9">
    <name type="scientific">Selenihalanaerobacter shriftii</name>
    <dbReference type="NCBI Taxonomy" id="142842"/>
    <lineage>
        <taxon>Bacteria</taxon>
        <taxon>Bacillati</taxon>
        <taxon>Bacillota</taxon>
        <taxon>Clostridia</taxon>
        <taxon>Halanaerobiales</taxon>
        <taxon>Halobacteroidaceae</taxon>
        <taxon>Selenihalanaerobacter</taxon>
    </lineage>
</organism>
<dbReference type="STRING" id="142842.SAMN02745118_02144"/>
<evidence type="ECO:0000259" key="7">
    <source>
        <dbReference type="Pfam" id="PF02683"/>
    </source>
</evidence>
<proteinExistence type="inferred from homology"/>
<feature type="transmembrane region" description="Helical" evidence="6">
    <location>
        <begin position="12"/>
        <end position="38"/>
    </location>
</feature>
<evidence type="ECO:0000256" key="1">
    <source>
        <dbReference type="ARBA" id="ARBA00004141"/>
    </source>
</evidence>
<evidence type="ECO:0000256" key="6">
    <source>
        <dbReference type="SAM" id="Phobius"/>
    </source>
</evidence>
<evidence type="ECO:0000256" key="5">
    <source>
        <dbReference type="ARBA" id="ARBA00023136"/>
    </source>
</evidence>
<gene>
    <name evidence="8" type="ORF">SAMN02745118_02144</name>
</gene>
<evidence type="ECO:0000256" key="4">
    <source>
        <dbReference type="ARBA" id="ARBA00022989"/>
    </source>
</evidence>
<feature type="domain" description="Cytochrome C biogenesis protein transmembrane" evidence="7">
    <location>
        <begin position="11"/>
        <end position="211"/>
    </location>
</feature>
<evidence type="ECO:0000313" key="9">
    <source>
        <dbReference type="Proteomes" id="UP000190625"/>
    </source>
</evidence>
<feature type="transmembrane region" description="Helical" evidence="6">
    <location>
        <begin position="195"/>
        <end position="213"/>
    </location>
</feature>
<sequence length="216" mass="22857">MENIIPENASYLLIFFGGLGSGLSPCTLPTVALVVGYVGGFSKKNQFYSFGLSLAFVLGLSLTMAVMGVAAGVVGNLLADYKIIDYSVALITILMGTVLLDLVPIELPGIKNIESNYKGVLGAFLLGVPFAITASPCTAPVTATLLSYAAVKSNPLYGAILMFVYAIGRSIPLLLAGTFTGFLKKVQSFESLNLVIKKISGTILLILGFYLWWNAI</sequence>
<keyword evidence="3 6" id="KW-0812">Transmembrane</keyword>